<dbReference type="Gene3D" id="2.60.120.260">
    <property type="entry name" value="Galactose-binding domain-like"/>
    <property type="match status" value="2"/>
</dbReference>
<dbReference type="InterPro" id="IPR003305">
    <property type="entry name" value="CenC_carb-bd"/>
</dbReference>
<protein>
    <recommendedName>
        <fullName evidence="4">CBM-cenC domain-containing protein</fullName>
    </recommendedName>
</protein>
<keyword evidence="6" id="KW-1185">Reference proteome</keyword>
<evidence type="ECO:0000313" key="5">
    <source>
        <dbReference type="EMBL" id="PWQ99349.1"/>
    </source>
</evidence>
<name>A0A317CLU4_9GAMM</name>
<comment type="caution">
    <text evidence="5">The sequence shown here is derived from an EMBL/GenBank/DDBJ whole genome shotgun (WGS) entry which is preliminary data.</text>
</comment>
<keyword evidence="3" id="KW-0732">Signal</keyword>
<dbReference type="PROSITE" id="PS51257">
    <property type="entry name" value="PROKAR_LIPOPROTEIN"/>
    <property type="match status" value="1"/>
</dbReference>
<feature type="region of interest" description="Disordered" evidence="2">
    <location>
        <begin position="720"/>
        <end position="743"/>
    </location>
</feature>
<dbReference type="Proteomes" id="UP000245506">
    <property type="component" value="Unassembled WGS sequence"/>
</dbReference>
<dbReference type="OrthoDB" id="9809583at2"/>
<evidence type="ECO:0000313" key="6">
    <source>
        <dbReference type="Proteomes" id="UP000245506"/>
    </source>
</evidence>
<evidence type="ECO:0000259" key="4">
    <source>
        <dbReference type="Pfam" id="PF02018"/>
    </source>
</evidence>
<keyword evidence="1" id="KW-0378">Hydrolase</keyword>
<evidence type="ECO:0000256" key="1">
    <source>
        <dbReference type="ARBA" id="ARBA00022801"/>
    </source>
</evidence>
<feature type="chain" id="PRO_5016277707" description="CBM-cenC domain-containing protein" evidence="3">
    <location>
        <begin position="30"/>
        <end position="1379"/>
    </location>
</feature>
<feature type="region of interest" description="Disordered" evidence="2">
    <location>
        <begin position="23"/>
        <end position="42"/>
    </location>
</feature>
<dbReference type="Gene3D" id="2.60.120.430">
    <property type="entry name" value="Galactose-binding lectin"/>
    <property type="match status" value="2"/>
</dbReference>
<feature type="signal peptide" evidence="3">
    <location>
        <begin position="1"/>
        <end position="29"/>
    </location>
</feature>
<proteinExistence type="predicted"/>
<feature type="domain" description="CBM-cenC" evidence="4">
    <location>
        <begin position="57"/>
        <end position="177"/>
    </location>
</feature>
<dbReference type="RefSeq" id="WP_109821615.1">
    <property type="nucleotide sequence ID" value="NZ_QGKL01000006.1"/>
</dbReference>
<evidence type="ECO:0000256" key="3">
    <source>
        <dbReference type="SAM" id="SignalP"/>
    </source>
</evidence>
<feature type="compositionally biased region" description="Acidic residues" evidence="2">
    <location>
        <begin position="728"/>
        <end position="740"/>
    </location>
</feature>
<dbReference type="EMBL" id="QGKL01000006">
    <property type="protein sequence ID" value="PWQ99349.1"/>
    <property type="molecule type" value="Genomic_DNA"/>
</dbReference>
<dbReference type="GO" id="GO:0016798">
    <property type="term" value="F:hydrolase activity, acting on glycosyl bonds"/>
    <property type="evidence" value="ECO:0007669"/>
    <property type="project" value="InterPro"/>
</dbReference>
<reference evidence="5 6" key="1">
    <citation type="submission" date="2018-05" db="EMBL/GenBank/DDBJ databases">
        <title>Leucothrix arctica sp. nov., isolated from Arctic seawater.</title>
        <authorList>
            <person name="Choi A."/>
            <person name="Baek K."/>
        </authorList>
    </citation>
    <scope>NUCLEOTIDE SEQUENCE [LARGE SCALE GENOMIC DNA]</scope>
    <source>
        <strain evidence="5 6">IMCC9719</strain>
    </source>
</reference>
<dbReference type="SUPFAM" id="SSF49785">
    <property type="entry name" value="Galactose-binding domain-like"/>
    <property type="match status" value="3"/>
</dbReference>
<dbReference type="InterPro" id="IPR008979">
    <property type="entry name" value="Galactose-bd-like_sf"/>
</dbReference>
<feature type="domain" description="CBM-cenC" evidence="4">
    <location>
        <begin position="742"/>
        <end position="861"/>
    </location>
</feature>
<dbReference type="Pfam" id="PF02018">
    <property type="entry name" value="CBM_4_9"/>
    <property type="match status" value="2"/>
</dbReference>
<organism evidence="5 6">
    <name type="scientific">Leucothrix arctica</name>
    <dbReference type="NCBI Taxonomy" id="1481894"/>
    <lineage>
        <taxon>Bacteria</taxon>
        <taxon>Pseudomonadati</taxon>
        <taxon>Pseudomonadota</taxon>
        <taxon>Gammaproteobacteria</taxon>
        <taxon>Thiotrichales</taxon>
        <taxon>Thiotrichaceae</taxon>
        <taxon>Leucothrix</taxon>
    </lineage>
</organism>
<evidence type="ECO:0000256" key="2">
    <source>
        <dbReference type="SAM" id="MobiDB-lite"/>
    </source>
</evidence>
<sequence>MKRLITAAAISVTLFVAGCSSDATPSAQADAPSTDTPSTDTPTTQVTFDGLLLGSAGGFDTVGEWTSDNGSVNIVDDIGNNVNSVVIPDGTATPDAPWNRNFQHVVTLTQGESYTIKFKAKSDRDRDILVGIGENASPWANIKESVTLSTEWQDFEVTLAAADFGGADVESRIFFELANADGSVLIDDVSIDVASETPQVGTGSVSLPVTFEDDALAYTWEGFDGGQATIIDNPQTTGNSSAKVTQLVKGEGQPWAGSFLTLDTPIDFTQGELLTVNFWSASLKPVLVKLEGSLAEAEVTASHTGSGTWESLEFDFTSLTSALGDVVKVTVIVENGAAGDGSADWTFYADDFAQGTAEVTAEPTEPTEPVASSAAFDFETATTTSTWSVFENDDNPALEIIANPVSGEGNTSATVAKFTARQAGQPWAGTETAHGAIGPFILSADESIIKILVYKTVISDVGIKLVTTSGGALGELKVPNTVVNQWEELTFDFSGYIGQAVYASEQVDQVVVFPDYNLDGRAADTVSYFDDISFDVPVGGETPVVDSAAAPADSAATPPARTASDVISVYGEAYAATAGLNYNPDWGQSGVNDLNDSYNPGDGDLSLAYVNFNYQGTELAAIDASAMEYLHVDIWVPEGTDRLVKVSPINNGTGAGEVLVTVPVTPGAWNSVDLPKSAFTGMTWDSVLQMKFDGQFNGDGSANTESFDVYLDNIYFHKTGGDTTSTPTDEDDTTTPDDGDTNLVTDGDFAAAGEWTSDNGSVNIIDDNGNSVNSVTIPDGTATPDAPWNRNFQQVIPITQGESYTVMFKAKSDRSRSIFVGIGLNQDPWTNVKESVALTTDWQDFEVTLTATDFGGDLNRVFFELAGEDGLVVIDDISIVGATATVTPPETATGSVVLPVTFEDAELAYTWTDFDGGEATIIDNPQAAGNTSAKVTQLVKGEGQSWAGSTLALDTAVDFTQGDLFTMNFWSASLKPVLLKLEGSLGNVEITANHTGSGEWELLEFDFSNLTSSLGDVVNMTVIVENGAEGDGSVDWTFYIDDIEQSVVEDSGVEGVTVPVDFESDSLTFNLEDFDGGVATIIDNPQTTGNSSSKVIQLVKGVGAVWAGSVLTLDSAIDFTQGESFTMNFWSASAKSVLFKFEGTGGNAEVSANHSGGSVWESLTFDFSGQTAALGNVVRVVMIVDLGNEGDGSEAWTFYADDIAQSAAEPSSALATIQVGMNDAAAATWSFGQAEALNKVSISTSSTAYEGSESLRFMHNGDQDWGGFYTVFSPVLDQSSKTNLVFALSNVPDTVSYLGVKLESDGVGTDSQLNILNYTPVTTGDWDVYSIPLADFVLFNGQFNPAVIKAIGFWNPTSSGESAPPYVAVDILIDGINFE</sequence>
<accession>A0A317CLU4</accession>
<feature type="compositionally biased region" description="Low complexity" evidence="2">
    <location>
        <begin position="29"/>
        <end position="42"/>
    </location>
</feature>
<gene>
    <name evidence="5" type="ORF">DKT75_01215</name>
</gene>